<evidence type="ECO:0000256" key="1">
    <source>
        <dbReference type="SAM" id="Phobius"/>
    </source>
</evidence>
<feature type="transmembrane region" description="Helical" evidence="1">
    <location>
        <begin position="30"/>
        <end position="53"/>
    </location>
</feature>
<evidence type="ECO:0000313" key="2">
    <source>
        <dbReference type="Proteomes" id="UP000887569"/>
    </source>
</evidence>
<keyword evidence="1" id="KW-1133">Transmembrane helix</keyword>
<name>A0A915AML9_PARUN</name>
<accession>A0A915AML9</accession>
<proteinExistence type="predicted"/>
<dbReference type="WBParaSite" id="PgR009X_g123_t01">
    <property type="protein sequence ID" value="PgR009X_g123_t01"/>
    <property type="gene ID" value="PgR009X_g123"/>
</dbReference>
<evidence type="ECO:0000313" key="3">
    <source>
        <dbReference type="WBParaSite" id="PgR009X_g123_t01"/>
    </source>
</evidence>
<dbReference type="Proteomes" id="UP000887569">
    <property type="component" value="Unplaced"/>
</dbReference>
<organism evidence="2 3">
    <name type="scientific">Parascaris univalens</name>
    <name type="common">Nematode worm</name>
    <dbReference type="NCBI Taxonomy" id="6257"/>
    <lineage>
        <taxon>Eukaryota</taxon>
        <taxon>Metazoa</taxon>
        <taxon>Ecdysozoa</taxon>
        <taxon>Nematoda</taxon>
        <taxon>Chromadorea</taxon>
        <taxon>Rhabditida</taxon>
        <taxon>Spirurina</taxon>
        <taxon>Ascaridomorpha</taxon>
        <taxon>Ascaridoidea</taxon>
        <taxon>Ascarididae</taxon>
        <taxon>Parascaris</taxon>
    </lineage>
</organism>
<sequence length="97" mass="10900">MSLDKTLENVNSSLEQLTVDVSQLLDVVKVAISILFAALVFMIVGLTILCCYVKCKKIGYQYNSIRSDVEKGTTESPPPRILEGRRLSFDSYRHDKS</sequence>
<keyword evidence="1" id="KW-0472">Membrane</keyword>
<protein>
    <submittedName>
        <fullName evidence="3">Ovule protein</fullName>
    </submittedName>
</protein>
<reference evidence="3" key="1">
    <citation type="submission" date="2022-11" db="UniProtKB">
        <authorList>
            <consortium name="WormBaseParasite"/>
        </authorList>
    </citation>
    <scope>IDENTIFICATION</scope>
</reference>
<keyword evidence="1" id="KW-0812">Transmembrane</keyword>
<keyword evidence="2" id="KW-1185">Reference proteome</keyword>
<dbReference type="AlphaFoldDB" id="A0A915AML9"/>